<dbReference type="PANTHER" id="PTHR14145:SF2">
    <property type="entry name" value="COP9 SIGNALOSOME COMPLEX SUBUNIT 1"/>
    <property type="match status" value="1"/>
</dbReference>
<comment type="caution">
    <text evidence="6">The sequence shown here is derived from an EMBL/GenBank/DDBJ whole genome shotgun (WGS) entry which is preliminary data.</text>
</comment>
<feature type="non-terminal residue" evidence="6">
    <location>
        <position position="187"/>
    </location>
</feature>
<dbReference type="EMBL" id="NMUH01001090">
    <property type="protein sequence ID" value="MQL88787.1"/>
    <property type="molecule type" value="Genomic_DNA"/>
</dbReference>
<evidence type="ECO:0000256" key="4">
    <source>
        <dbReference type="ARBA" id="ARBA00022790"/>
    </source>
</evidence>
<evidence type="ECO:0000256" key="3">
    <source>
        <dbReference type="ARBA" id="ARBA00022490"/>
    </source>
</evidence>
<dbReference type="GO" id="GO:0008180">
    <property type="term" value="C:COP9 signalosome"/>
    <property type="evidence" value="ECO:0007669"/>
    <property type="project" value="UniProtKB-KW"/>
</dbReference>
<feature type="non-terminal residue" evidence="6">
    <location>
        <position position="1"/>
    </location>
</feature>
<sequence>LLVAPSCAAAADRRGQRAKRKTEEVKNATAGFLRRKPPAELAGDNMDGEDDGLGTMVDAEAATANGGAGKATISSEQMDVEAYAGLYSGRTKVTRLMFVADRCGNPGMEIEALRMAYDEIRKGENTQLYREVVQKIGGRLGPRYEMDQAWTDAVDRRAELRKEKLENELNGYRVLRFRLFSLSHPFT</sequence>
<dbReference type="PANTHER" id="PTHR14145">
    <property type="entry name" value="26S PROTESOME SUBUNIT 6"/>
    <property type="match status" value="1"/>
</dbReference>
<keyword evidence="5" id="KW-0539">Nucleus</keyword>
<dbReference type="InterPro" id="IPR019585">
    <property type="entry name" value="Rpn7/CSN1"/>
</dbReference>
<evidence type="ECO:0000256" key="2">
    <source>
        <dbReference type="ARBA" id="ARBA00004496"/>
    </source>
</evidence>
<accession>A0A843V283</accession>
<keyword evidence="4" id="KW-0736">Signalosome</keyword>
<comment type="subcellular location">
    <subcellularLocation>
        <location evidence="2">Cytoplasm</location>
    </subcellularLocation>
    <subcellularLocation>
        <location evidence="1">Nucleus</location>
    </subcellularLocation>
</comment>
<dbReference type="AlphaFoldDB" id="A0A843V283"/>
<evidence type="ECO:0000313" key="7">
    <source>
        <dbReference type="Proteomes" id="UP000652761"/>
    </source>
</evidence>
<keyword evidence="3" id="KW-0963">Cytoplasm</keyword>
<keyword evidence="7" id="KW-1185">Reference proteome</keyword>
<dbReference type="OrthoDB" id="1909823at2759"/>
<organism evidence="6 7">
    <name type="scientific">Colocasia esculenta</name>
    <name type="common">Wild taro</name>
    <name type="synonym">Arum esculentum</name>
    <dbReference type="NCBI Taxonomy" id="4460"/>
    <lineage>
        <taxon>Eukaryota</taxon>
        <taxon>Viridiplantae</taxon>
        <taxon>Streptophyta</taxon>
        <taxon>Embryophyta</taxon>
        <taxon>Tracheophyta</taxon>
        <taxon>Spermatophyta</taxon>
        <taxon>Magnoliopsida</taxon>
        <taxon>Liliopsida</taxon>
        <taxon>Araceae</taxon>
        <taxon>Aroideae</taxon>
        <taxon>Colocasieae</taxon>
        <taxon>Colocasia</taxon>
    </lineage>
</organism>
<evidence type="ECO:0000313" key="6">
    <source>
        <dbReference type="EMBL" id="MQL88787.1"/>
    </source>
</evidence>
<proteinExistence type="predicted"/>
<evidence type="ECO:0000256" key="1">
    <source>
        <dbReference type="ARBA" id="ARBA00004123"/>
    </source>
</evidence>
<evidence type="ECO:0000256" key="5">
    <source>
        <dbReference type="ARBA" id="ARBA00023242"/>
    </source>
</evidence>
<name>A0A843V283_COLES</name>
<dbReference type="Gene3D" id="1.25.40.570">
    <property type="match status" value="1"/>
</dbReference>
<dbReference type="Proteomes" id="UP000652761">
    <property type="component" value="Unassembled WGS sequence"/>
</dbReference>
<reference evidence="6" key="1">
    <citation type="submission" date="2017-07" db="EMBL/GenBank/DDBJ databases">
        <title>Taro Niue Genome Assembly and Annotation.</title>
        <authorList>
            <person name="Atibalentja N."/>
            <person name="Keating K."/>
            <person name="Fields C.J."/>
        </authorList>
    </citation>
    <scope>NUCLEOTIDE SEQUENCE</scope>
    <source>
        <strain evidence="6">Niue_2</strain>
        <tissue evidence="6">Leaf</tissue>
    </source>
</reference>
<dbReference type="GO" id="GO:0005737">
    <property type="term" value="C:cytoplasm"/>
    <property type="evidence" value="ECO:0007669"/>
    <property type="project" value="UniProtKB-SubCell"/>
</dbReference>
<gene>
    <name evidence="6" type="ORF">Taro_021365</name>
</gene>
<protein>
    <submittedName>
        <fullName evidence="6">Uncharacterized protein</fullName>
    </submittedName>
</protein>